<feature type="domain" description="C2H2-type" evidence="9">
    <location>
        <begin position="89"/>
        <end position="117"/>
    </location>
</feature>
<name>A0A4S2LRC3_OPIFE</name>
<evidence type="ECO:0000256" key="3">
    <source>
        <dbReference type="ARBA" id="ARBA00022737"/>
    </source>
</evidence>
<dbReference type="Gene3D" id="3.30.160.60">
    <property type="entry name" value="Classic Zinc Finger"/>
    <property type="match status" value="2"/>
</dbReference>
<dbReference type="GO" id="GO:0005634">
    <property type="term" value="C:nucleus"/>
    <property type="evidence" value="ECO:0007669"/>
    <property type="project" value="UniProtKB-SubCell"/>
</dbReference>
<dbReference type="SMART" id="SM00355">
    <property type="entry name" value="ZnF_C2H2"/>
    <property type="match status" value="3"/>
</dbReference>
<comment type="subcellular location">
    <subcellularLocation>
        <location evidence="1">Nucleus</location>
    </subcellularLocation>
</comment>
<dbReference type="InterPro" id="IPR013087">
    <property type="entry name" value="Znf_C2H2_type"/>
</dbReference>
<feature type="domain" description="C2H2-type" evidence="9">
    <location>
        <begin position="118"/>
        <end position="146"/>
    </location>
</feature>
<evidence type="ECO:0000256" key="6">
    <source>
        <dbReference type="ARBA" id="ARBA00023125"/>
    </source>
</evidence>
<protein>
    <recommendedName>
        <fullName evidence="9">C2H2-type domain-containing protein</fullName>
    </recommendedName>
</protein>
<dbReference type="InterPro" id="IPR036236">
    <property type="entry name" value="Znf_C2H2_sf"/>
</dbReference>
<feature type="domain" description="C2H2-type" evidence="9">
    <location>
        <begin position="14"/>
        <end position="42"/>
    </location>
</feature>
<dbReference type="PANTHER" id="PTHR24376">
    <property type="entry name" value="ZINC FINGER PROTEIN"/>
    <property type="match status" value="1"/>
</dbReference>
<dbReference type="PANTHER" id="PTHR24376:SF243">
    <property type="entry name" value="C2H2-TYPE DOMAIN-CONTAINING PROTEIN"/>
    <property type="match status" value="1"/>
</dbReference>
<gene>
    <name evidence="10" type="ORF">CRM22_005391</name>
</gene>
<evidence type="ECO:0000256" key="8">
    <source>
        <dbReference type="PROSITE-ProRule" id="PRU00042"/>
    </source>
</evidence>
<keyword evidence="5" id="KW-0862">Zinc</keyword>
<evidence type="ECO:0000256" key="1">
    <source>
        <dbReference type="ARBA" id="ARBA00004123"/>
    </source>
</evidence>
<comment type="caution">
    <text evidence="10">The sequence shown here is derived from an EMBL/GenBank/DDBJ whole genome shotgun (WGS) entry which is preliminary data.</text>
</comment>
<sequence length="154" mass="17665">MEEHHETHLAGHAHRCSLCSPAYMHSSMLCRHVKTIHQGQASAPTGMSTAQVLQVKTMGYKCDKCQNKFPSYTCRRARKMHAHTNSGRAVCWECGLDFIDNAGLKKHMKVKHTNLEQFKCTPCNRTFTWLNSFRRHMKTVHKQEHTDASVGEQQ</sequence>
<proteinExistence type="predicted"/>
<dbReference type="GO" id="GO:0001228">
    <property type="term" value="F:DNA-binding transcription activator activity, RNA polymerase II-specific"/>
    <property type="evidence" value="ECO:0007669"/>
    <property type="project" value="TreeGrafter"/>
</dbReference>
<evidence type="ECO:0000256" key="2">
    <source>
        <dbReference type="ARBA" id="ARBA00022723"/>
    </source>
</evidence>
<dbReference type="AlphaFoldDB" id="A0A4S2LRC3"/>
<dbReference type="OrthoDB" id="9873027at2759"/>
<keyword evidence="11" id="KW-1185">Reference proteome</keyword>
<dbReference type="EMBL" id="SJOL01006457">
    <property type="protein sequence ID" value="TGZ66331.1"/>
    <property type="molecule type" value="Genomic_DNA"/>
</dbReference>
<accession>A0A4S2LRC3</accession>
<evidence type="ECO:0000256" key="7">
    <source>
        <dbReference type="ARBA" id="ARBA00023242"/>
    </source>
</evidence>
<evidence type="ECO:0000313" key="11">
    <source>
        <dbReference type="Proteomes" id="UP000308267"/>
    </source>
</evidence>
<organism evidence="10 11">
    <name type="scientific">Opisthorchis felineus</name>
    <dbReference type="NCBI Taxonomy" id="147828"/>
    <lineage>
        <taxon>Eukaryota</taxon>
        <taxon>Metazoa</taxon>
        <taxon>Spiralia</taxon>
        <taxon>Lophotrochozoa</taxon>
        <taxon>Platyhelminthes</taxon>
        <taxon>Trematoda</taxon>
        <taxon>Digenea</taxon>
        <taxon>Opisthorchiida</taxon>
        <taxon>Opisthorchiata</taxon>
        <taxon>Opisthorchiidae</taxon>
        <taxon>Opisthorchis</taxon>
    </lineage>
</organism>
<evidence type="ECO:0000313" key="10">
    <source>
        <dbReference type="EMBL" id="TGZ66331.1"/>
    </source>
</evidence>
<dbReference type="Proteomes" id="UP000308267">
    <property type="component" value="Unassembled WGS sequence"/>
</dbReference>
<evidence type="ECO:0000256" key="4">
    <source>
        <dbReference type="ARBA" id="ARBA00022771"/>
    </source>
</evidence>
<keyword evidence="3" id="KW-0677">Repeat</keyword>
<keyword evidence="2" id="KW-0479">Metal-binding</keyword>
<dbReference type="PROSITE" id="PS50157">
    <property type="entry name" value="ZINC_FINGER_C2H2_2"/>
    <property type="match status" value="3"/>
</dbReference>
<evidence type="ECO:0000259" key="9">
    <source>
        <dbReference type="PROSITE" id="PS50157"/>
    </source>
</evidence>
<keyword evidence="4 8" id="KW-0863">Zinc-finger</keyword>
<dbReference type="PROSITE" id="PS00028">
    <property type="entry name" value="ZINC_FINGER_C2H2_1"/>
    <property type="match status" value="3"/>
</dbReference>
<dbReference type="SUPFAM" id="SSF57667">
    <property type="entry name" value="beta-beta-alpha zinc fingers"/>
    <property type="match status" value="2"/>
</dbReference>
<dbReference type="Pfam" id="PF00096">
    <property type="entry name" value="zf-C2H2"/>
    <property type="match status" value="1"/>
</dbReference>
<keyword evidence="7" id="KW-0539">Nucleus</keyword>
<dbReference type="GO" id="GO:0008270">
    <property type="term" value="F:zinc ion binding"/>
    <property type="evidence" value="ECO:0007669"/>
    <property type="project" value="UniProtKB-KW"/>
</dbReference>
<dbReference type="GO" id="GO:0000978">
    <property type="term" value="F:RNA polymerase II cis-regulatory region sequence-specific DNA binding"/>
    <property type="evidence" value="ECO:0007669"/>
    <property type="project" value="TreeGrafter"/>
</dbReference>
<dbReference type="STRING" id="147828.A0A4S2LRC3"/>
<reference evidence="10 11" key="1">
    <citation type="journal article" date="2019" name="BMC Genomics">
        <title>New insights from Opisthorchis felineus genome: update on genomics of the epidemiologically important liver flukes.</title>
        <authorList>
            <person name="Ershov N.I."/>
            <person name="Mordvinov V.A."/>
            <person name="Prokhortchouk E.B."/>
            <person name="Pakharukova M.Y."/>
            <person name="Gunbin K.V."/>
            <person name="Ustyantsev K."/>
            <person name="Genaev M.A."/>
            <person name="Blinov A.G."/>
            <person name="Mazur A."/>
            <person name="Boulygina E."/>
            <person name="Tsygankova S."/>
            <person name="Khrameeva E."/>
            <person name="Chekanov N."/>
            <person name="Fan G."/>
            <person name="Xiao A."/>
            <person name="Zhang H."/>
            <person name="Xu X."/>
            <person name="Yang H."/>
            <person name="Solovyev V."/>
            <person name="Lee S.M."/>
            <person name="Liu X."/>
            <person name="Afonnikov D.A."/>
            <person name="Skryabin K.G."/>
        </authorList>
    </citation>
    <scope>NUCLEOTIDE SEQUENCE [LARGE SCALE GENOMIC DNA]</scope>
    <source>
        <strain evidence="10">AK-0245</strain>
        <tissue evidence="10">Whole organism</tissue>
    </source>
</reference>
<evidence type="ECO:0000256" key="5">
    <source>
        <dbReference type="ARBA" id="ARBA00022833"/>
    </source>
</evidence>
<keyword evidence="6" id="KW-0238">DNA-binding</keyword>